<keyword evidence="3" id="KW-1185">Reference proteome</keyword>
<dbReference type="Proteomes" id="UP000614287">
    <property type="component" value="Unassembled WGS sequence"/>
</dbReference>
<sequence length="320" mass="36627">MNPVFIANAEAPSAFNNNEIIEELRKQNVQLKSEFELLTKKVNQESSITDKSFSSISNQLSAASTMLTWFSAILTLASIVLTATIAWLSNKTQKAAQKAINALEDTQKLKTDIDENLRELNLRLIDDETTHLLERLQKYPQDILNMTNMLALRKLNTAHITMLKTAYEKLITQLERSEPCASTRSFFLTVAQHAPVDLLNDLTWRELFNREIRTDYIIDCFYDDELLDLVNKCIKPAINQNNFADYQQEISGFLCSLLKSIEDSINGIYIQKIQCEVFEDLISFLGSKMDSITSELSEKYEAWRNTQLESVETITEKINS</sequence>
<keyword evidence="1" id="KW-1133">Transmembrane helix</keyword>
<keyword evidence="1" id="KW-0812">Transmembrane</keyword>
<name>A0A8J3CLE0_9BURK</name>
<organism evidence="2 3">
    <name type="scientific">Formosimonas limnophila</name>
    <dbReference type="NCBI Taxonomy" id="1384487"/>
    <lineage>
        <taxon>Bacteria</taxon>
        <taxon>Pseudomonadati</taxon>
        <taxon>Pseudomonadota</taxon>
        <taxon>Betaproteobacteria</taxon>
        <taxon>Burkholderiales</taxon>
        <taxon>Burkholderiaceae</taxon>
        <taxon>Formosimonas</taxon>
    </lineage>
</organism>
<reference evidence="2" key="2">
    <citation type="submission" date="2020-09" db="EMBL/GenBank/DDBJ databases">
        <authorList>
            <person name="Sun Q."/>
            <person name="Kim S."/>
        </authorList>
    </citation>
    <scope>NUCLEOTIDE SEQUENCE</scope>
    <source>
        <strain evidence="2">KCTC 32501</strain>
    </source>
</reference>
<proteinExistence type="predicted"/>
<protein>
    <submittedName>
        <fullName evidence="2">Uncharacterized protein</fullName>
    </submittedName>
</protein>
<evidence type="ECO:0000313" key="3">
    <source>
        <dbReference type="Proteomes" id="UP000614287"/>
    </source>
</evidence>
<dbReference type="EMBL" id="BMZG01000001">
    <property type="protein sequence ID" value="GHA65247.1"/>
    <property type="molecule type" value="Genomic_DNA"/>
</dbReference>
<gene>
    <name evidence="2" type="ORF">GCM10009007_02180</name>
</gene>
<comment type="caution">
    <text evidence="2">The sequence shown here is derived from an EMBL/GenBank/DDBJ whole genome shotgun (WGS) entry which is preliminary data.</text>
</comment>
<dbReference type="AlphaFoldDB" id="A0A8J3CLE0"/>
<accession>A0A8J3CLE0</accession>
<keyword evidence="1" id="KW-0472">Membrane</keyword>
<feature type="transmembrane region" description="Helical" evidence="1">
    <location>
        <begin position="67"/>
        <end position="88"/>
    </location>
</feature>
<evidence type="ECO:0000313" key="2">
    <source>
        <dbReference type="EMBL" id="GHA65247.1"/>
    </source>
</evidence>
<reference evidence="2" key="1">
    <citation type="journal article" date="2014" name="Int. J. Syst. Evol. Microbiol.">
        <title>Complete genome sequence of Corynebacterium casei LMG S-19264T (=DSM 44701T), isolated from a smear-ripened cheese.</title>
        <authorList>
            <consortium name="US DOE Joint Genome Institute (JGI-PGF)"/>
            <person name="Walter F."/>
            <person name="Albersmeier A."/>
            <person name="Kalinowski J."/>
            <person name="Ruckert C."/>
        </authorList>
    </citation>
    <scope>NUCLEOTIDE SEQUENCE</scope>
    <source>
        <strain evidence="2">KCTC 32501</strain>
    </source>
</reference>
<evidence type="ECO:0000256" key="1">
    <source>
        <dbReference type="SAM" id="Phobius"/>
    </source>
</evidence>